<proteinExistence type="inferred from homology"/>
<dbReference type="PANTHER" id="PTHR46566:SF2">
    <property type="entry name" value="ATP-DEPENDENT 6-PHOSPHOFRUCTOKINASE ISOZYME 2"/>
    <property type="match status" value="1"/>
</dbReference>
<evidence type="ECO:0000313" key="9">
    <source>
        <dbReference type="Proteomes" id="UP000552883"/>
    </source>
</evidence>
<evidence type="ECO:0000256" key="6">
    <source>
        <dbReference type="PIRNR" id="PIRNR000535"/>
    </source>
</evidence>
<keyword evidence="2 6" id="KW-0808">Transferase</keyword>
<keyword evidence="3" id="KW-0547">Nucleotide-binding</keyword>
<protein>
    <submittedName>
        <fullName evidence="8">6-phosphofructokinase 2</fullName>
        <ecNumber evidence="8">2.7.1.11</ecNumber>
    </submittedName>
</protein>
<dbReference type="GO" id="GO:0005829">
    <property type="term" value="C:cytosol"/>
    <property type="evidence" value="ECO:0007669"/>
    <property type="project" value="TreeGrafter"/>
</dbReference>
<dbReference type="CDD" id="cd01164">
    <property type="entry name" value="FruK_PfkB_like"/>
    <property type="match status" value="1"/>
</dbReference>
<evidence type="ECO:0000313" key="8">
    <source>
        <dbReference type="EMBL" id="MBB5617894.1"/>
    </source>
</evidence>
<sequence>MDATPGTPASTPAPILTLTVNPALDLSTSTERLEPEHKLRCGPSVVEAGGGGVNVSRVIARLGGISTALVTVGGATGGAYRDLLAAESAALAALPGDGALATELIPIAGATRQNITIDETATGSQFRFVLQGPTLSIDEGMLCLDTLGGALHPGTDYAVLSGSLPPGAPDDFYARAVRRVREHGTRVVVDASGAALAAAVEAAPHVIKPSGRELRELAAALGLAPRGIATEQVEVDQLVAIARQLIVSRGVEVVALTLGAQGAAVVTAEGVLRLAAPDVSVRSTVGAGDSFLGAMVLRLAQGHDLAAAARAGVAAGAATAAMPGTQLGERADVERLEAQLAGGPG</sequence>
<evidence type="ECO:0000256" key="2">
    <source>
        <dbReference type="ARBA" id="ARBA00022679"/>
    </source>
</evidence>
<dbReference type="RefSeq" id="WP_153981389.1">
    <property type="nucleotide sequence ID" value="NZ_BAAANZ010000005.1"/>
</dbReference>
<organism evidence="8 9">
    <name type="scientific">Microcella frigidaquae</name>
    <dbReference type="NCBI Taxonomy" id="424758"/>
    <lineage>
        <taxon>Bacteria</taxon>
        <taxon>Bacillati</taxon>
        <taxon>Actinomycetota</taxon>
        <taxon>Actinomycetes</taxon>
        <taxon>Micrococcales</taxon>
        <taxon>Microbacteriaceae</taxon>
        <taxon>Microcella</taxon>
    </lineage>
</organism>
<dbReference type="InterPro" id="IPR029056">
    <property type="entry name" value="Ribokinase-like"/>
</dbReference>
<dbReference type="Proteomes" id="UP000552883">
    <property type="component" value="Unassembled WGS sequence"/>
</dbReference>
<reference evidence="8 9" key="1">
    <citation type="submission" date="2020-08" db="EMBL/GenBank/DDBJ databases">
        <title>Sequencing the genomes of 1000 actinobacteria strains.</title>
        <authorList>
            <person name="Klenk H.-P."/>
        </authorList>
    </citation>
    <scope>NUCLEOTIDE SEQUENCE [LARGE SCALE GENOMIC DNA]</scope>
    <source>
        <strain evidence="8 9">DSM 23889</strain>
    </source>
</reference>
<evidence type="ECO:0000256" key="3">
    <source>
        <dbReference type="ARBA" id="ARBA00022741"/>
    </source>
</evidence>
<keyword evidence="5" id="KW-0067">ATP-binding</keyword>
<dbReference type="InterPro" id="IPR002173">
    <property type="entry name" value="Carboh/pur_kinase_PfkB_CS"/>
</dbReference>
<dbReference type="GO" id="GO:0005524">
    <property type="term" value="F:ATP binding"/>
    <property type="evidence" value="ECO:0007669"/>
    <property type="project" value="UniProtKB-KW"/>
</dbReference>
<comment type="similarity">
    <text evidence="1">Belongs to the carbohydrate kinase PfkB family.</text>
</comment>
<dbReference type="PROSITE" id="PS00584">
    <property type="entry name" value="PFKB_KINASES_2"/>
    <property type="match status" value="1"/>
</dbReference>
<feature type="domain" description="Carbohydrate kinase PfkB" evidence="7">
    <location>
        <begin position="25"/>
        <end position="327"/>
    </location>
</feature>
<dbReference type="Gene3D" id="3.40.1190.20">
    <property type="match status" value="1"/>
</dbReference>
<keyword evidence="9" id="KW-1185">Reference proteome</keyword>
<dbReference type="InterPro" id="IPR017583">
    <property type="entry name" value="Tagatose/fructose_Pkinase"/>
</dbReference>
<dbReference type="Pfam" id="PF00294">
    <property type="entry name" value="PfkB"/>
    <property type="match status" value="1"/>
</dbReference>
<dbReference type="EC" id="2.7.1.11" evidence="8"/>
<dbReference type="SUPFAM" id="SSF53613">
    <property type="entry name" value="Ribokinase-like"/>
    <property type="match status" value="1"/>
</dbReference>
<dbReference type="OrthoDB" id="9801219at2"/>
<dbReference type="EMBL" id="JACHBS010000001">
    <property type="protein sequence ID" value="MBB5617894.1"/>
    <property type="molecule type" value="Genomic_DNA"/>
</dbReference>
<dbReference type="AlphaFoldDB" id="A0A840X9M2"/>
<gene>
    <name evidence="8" type="ORF">BJ959_001390</name>
</gene>
<keyword evidence="4 8" id="KW-0418">Kinase</keyword>
<name>A0A840X9M2_9MICO</name>
<dbReference type="PROSITE" id="PS00583">
    <property type="entry name" value="PFKB_KINASES_1"/>
    <property type="match status" value="1"/>
</dbReference>
<dbReference type="InterPro" id="IPR011611">
    <property type="entry name" value="PfkB_dom"/>
</dbReference>
<dbReference type="PANTHER" id="PTHR46566">
    <property type="entry name" value="1-PHOSPHOFRUCTOKINASE-RELATED"/>
    <property type="match status" value="1"/>
</dbReference>
<comment type="caution">
    <text evidence="8">The sequence shown here is derived from an EMBL/GenBank/DDBJ whole genome shotgun (WGS) entry which is preliminary data.</text>
</comment>
<evidence type="ECO:0000256" key="1">
    <source>
        <dbReference type="ARBA" id="ARBA00010688"/>
    </source>
</evidence>
<dbReference type="GO" id="GO:0003872">
    <property type="term" value="F:6-phosphofructokinase activity"/>
    <property type="evidence" value="ECO:0007669"/>
    <property type="project" value="UniProtKB-EC"/>
</dbReference>
<evidence type="ECO:0000256" key="5">
    <source>
        <dbReference type="ARBA" id="ARBA00022840"/>
    </source>
</evidence>
<dbReference type="PIRSF" id="PIRSF000535">
    <property type="entry name" value="1PFK/6PFK/LacC"/>
    <property type="match status" value="1"/>
</dbReference>
<evidence type="ECO:0000256" key="4">
    <source>
        <dbReference type="ARBA" id="ARBA00022777"/>
    </source>
</evidence>
<evidence type="ECO:0000259" key="7">
    <source>
        <dbReference type="Pfam" id="PF00294"/>
    </source>
</evidence>
<dbReference type="NCBIfam" id="TIGR03168">
    <property type="entry name" value="1-PFK"/>
    <property type="match status" value="1"/>
</dbReference>
<accession>A0A840X9M2</accession>